<dbReference type="PANTHER" id="PTHR13794:SF58">
    <property type="entry name" value="MITOCHONDRIAL ENOLASE SUPERFAMILY MEMBER 1"/>
    <property type="match status" value="1"/>
</dbReference>
<dbReference type="Pfam" id="PF13378">
    <property type="entry name" value="MR_MLE_C"/>
    <property type="match status" value="1"/>
</dbReference>
<dbReference type="InterPro" id="IPR029017">
    <property type="entry name" value="Enolase-like_N"/>
</dbReference>
<dbReference type="Gene3D" id="3.30.390.10">
    <property type="entry name" value="Enolase-like, N-terminal domain"/>
    <property type="match status" value="1"/>
</dbReference>
<dbReference type="InterPro" id="IPR036849">
    <property type="entry name" value="Enolase-like_C_sf"/>
</dbReference>
<keyword evidence="5" id="KW-0413">Isomerase</keyword>
<dbReference type="CDD" id="cd03316">
    <property type="entry name" value="MR_like"/>
    <property type="match status" value="1"/>
</dbReference>
<dbReference type="SUPFAM" id="SSF51604">
    <property type="entry name" value="Enolase C-terminal domain-like"/>
    <property type="match status" value="1"/>
</dbReference>
<keyword evidence="6" id="KW-1185">Reference proteome</keyword>
<feature type="domain" description="Mandelate racemase/muconate lactonizing enzyme C-terminal" evidence="4">
    <location>
        <begin position="154"/>
        <end position="251"/>
    </location>
</feature>
<dbReference type="GO" id="GO:0016853">
    <property type="term" value="F:isomerase activity"/>
    <property type="evidence" value="ECO:0007669"/>
    <property type="project" value="UniProtKB-KW"/>
</dbReference>
<dbReference type="InterPro" id="IPR013341">
    <property type="entry name" value="Mandelate_racemase_N_dom"/>
</dbReference>
<evidence type="ECO:0000256" key="3">
    <source>
        <dbReference type="ARBA" id="ARBA00022842"/>
    </source>
</evidence>
<dbReference type="GO" id="GO:0000287">
    <property type="term" value="F:magnesium ion binding"/>
    <property type="evidence" value="ECO:0007669"/>
    <property type="project" value="TreeGrafter"/>
</dbReference>
<dbReference type="Gene3D" id="3.20.20.120">
    <property type="entry name" value="Enolase-like C-terminal domain"/>
    <property type="match status" value="1"/>
</dbReference>
<dbReference type="AlphaFoldDB" id="A0A6C2U2B1"/>
<dbReference type="GO" id="GO:0016052">
    <property type="term" value="P:carbohydrate catabolic process"/>
    <property type="evidence" value="ECO:0007669"/>
    <property type="project" value="TreeGrafter"/>
</dbReference>
<evidence type="ECO:0000313" key="6">
    <source>
        <dbReference type="Proteomes" id="UP000366872"/>
    </source>
</evidence>
<organism evidence="5 6">
    <name type="scientific">Pontiella desulfatans</name>
    <dbReference type="NCBI Taxonomy" id="2750659"/>
    <lineage>
        <taxon>Bacteria</taxon>
        <taxon>Pseudomonadati</taxon>
        <taxon>Kiritimatiellota</taxon>
        <taxon>Kiritimatiellia</taxon>
        <taxon>Kiritimatiellales</taxon>
        <taxon>Pontiellaceae</taxon>
        <taxon>Pontiella</taxon>
    </lineage>
</organism>
<evidence type="ECO:0000313" key="5">
    <source>
        <dbReference type="EMBL" id="VGO13929.1"/>
    </source>
</evidence>
<evidence type="ECO:0000259" key="4">
    <source>
        <dbReference type="SMART" id="SM00922"/>
    </source>
</evidence>
<dbReference type="Pfam" id="PF02746">
    <property type="entry name" value="MR_MLE_N"/>
    <property type="match status" value="1"/>
</dbReference>
<keyword evidence="2" id="KW-0479">Metal-binding</keyword>
<gene>
    <name evidence="5" type="primary">gci_2</name>
    <name evidence="5" type="ORF">PDESU_02486</name>
</gene>
<name>A0A6C2U2B1_PONDE</name>
<dbReference type="Proteomes" id="UP000366872">
    <property type="component" value="Unassembled WGS sequence"/>
</dbReference>
<evidence type="ECO:0000256" key="2">
    <source>
        <dbReference type="ARBA" id="ARBA00022723"/>
    </source>
</evidence>
<protein>
    <submittedName>
        <fullName evidence="5">D-galactarolactone cycloisomerase</fullName>
    </submittedName>
</protein>
<dbReference type="SMART" id="SM00922">
    <property type="entry name" value="MR_MLE"/>
    <property type="match status" value="1"/>
</dbReference>
<reference evidence="5 6" key="1">
    <citation type="submission" date="2019-04" db="EMBL/GenBank/DDBJ databases">
        <authorList>
            <person name="Van Vliet M D."/>
        </authorList>
    </citation>
    <scope>NUCLEOTIDE SEQUENCE [LARGE SCALE GENOMIC DNA]</scope>
    <source>
        <strain evidence="5 6">F1</strain>
    </source>
</reference>
<proteinExistence type="predicted"/>
<dbReference type="InterPro" id="IPR029065">
    <property type="entry name" value="Enolase_C-like"/>
</dbReference>
<dbReference type="GO" id="GO:0009063">
    <property type="term" value="P:amino acid catabolic process"/>
    <property type="evidence" value="ECO:0007669"/>
    <property type="project" value="InterPro"/>
</dbReference>
<dbReference type="PANTHER" id="PTHR13794">
    <property type="entry name" value="ENOLASE SUPERFAMILY, MANDELATE RACEMASE"/>
    <property type="match status" value="1"/>
</dbReference>
<dbReference type="RefSeq" id="WP_136079459.1">
    <property type="nucleotide sequence ID" value="NZ_CAAHFG010000001.1"/>
</dbReference>
<dbReference type="EMBL" id="CAAHFG010000001">
    <property type="protein sequence ID" value="VGO13929.1"/>
    <property type="molecule type" value="Genomic_DNA"/>
</dbReference>
<dbReference type="SFLD" id="SFLDS00001">
    <property type="entry name" value="Enolase"/>
    <property type="match status" value="1"/>
</dbReference>
<dbReference type="InterPro" id="IPR046945">
    <property type="entry name" value="RHMD-like"/>
</dbReference>
<comment type="cofactor">
    <cofactor evidence="1">
        <name>Mg(2+)</name>
        <dbReference type="ChEBI" id="CHEBI:18420"/>
    </cofactor>
</comment>
<dbReference type="InterPro" id="IPR013342">
    <property type="entry name" value="Mandelate_racemase_C"/>
</dbReference>
<dbReference type="PROSITE" id="PS00908">
    <property type="entry name" value="MR_MLE_1"/>
    <property type="match status" value="1"/>
</dbReference>
<evidence type="ECO:0000256" key="1">
    <source>
        <dbReference type="ARBA" id="ARBA00001946"/>
    </source>
</evidence>
<dbReference type="GO" id="GO:0016836">
    <property type="term" value="F:hydro-lyase activity"/>
    <property type="evidence" value="ECO:0007669"/>
    <property type="project" value="TreeGrafter"/>
</dbReference>
<sequence>MKIKNITTFLLKVPLGDQRFYSSQCAFPERNSLLVRIETDTGICGWGESGQYGPGEPVATFIETVLKPRLIGKNPLDINVLWEDMFTGIRDFGRKTTGIEAMSGIDIALWDIAGKFYDKPVYELLGGAFRKKVLGYATGCYYRGEDVLDYKKSLQNLKDEASGYIDAGFTALKIKVGLLHVKEEMERIAAIREAVGNDIILMVDANHAYNFHTAKRIGKFLEEMNVHFFEEPVVPENIHGYKTLRETLNLAIAAGENEFTRFGYLELLKNECLDIIQPNIGCAGGFTEAKRIEALASAYHVQVIPHCWGSGIALAAALQYCATIAPSPHTAFECAPENSPMIEYDKNVNPLRDSLLTETFNVNDGFVQIPDGPGLGVEINMSVLKKHLTKT</sequence>
<dbReference type="SUPFAM" id="SSF54826">
    <property type="entry name" value="Enolase N-terminal domain-like"/>
    <property type="match status" value="1"/>
</dbReference>
<accession>A0A6C2U2B1</accession>
<dbReference type="InterPro" id="IPR018110">
    <property type="entry name" value="Mandel_Rmase/mucon_lact_enz_CS"/>
</dbReference>
<keyword evidence="3" id="KW-0460">Magnesium</keyword>